<accession>A0A2C9CR64</accession>
<gene>
    <name evidence="1" type="ORF">SAMN06273572_102410</name>
</gene>
<keyword evidence="2" id="KW-1185">Reference proteome</keyword>
<reference evidence="2" key="1">
    <citation type="submission" date="2017-09" db="EMBL/GenBank/DDBJ databases">
        <authorList>
            <person name="Varghese N."/>
            <person name="Submissions S."/>
        </authorList>
    </citation>
    <scope>NUCLEOTIDE SEQUENCE [LARGE SCALE GENOMIC DNA]</scope>
    <source>
        <strain evidence="2">C7</strain>
    </source>
</reference>
<evidence type="ECO:0000313" key="1">
    <source>
        <dbReference type="EMBL" id="SOH93732.1"/>
    </source>
</evidence>
<dbReference type="AlphaFoldDB" id="A0A2C9CR64"/>
<dbReference type="Proteomes" id="UP000220034">
    <property type="component" value="Unassembled WGS sequence"/>
</dbReference>
<name>A0A2C9CR64_9RHOB</name>
<organism evidence="1 2">
    <name type="scientific">Pontivivens marinum</name>
    <dbReference type="NCBI Taxonomy" id="1690039"/>
    <lineage>
        <taxon>Bacteria</taxon>
        <taxon>Pseudomonadati</taxon>
        <taxon>Pseudomonadota</taxon>
        <taxon>Alphaproteobacteria</taxon>
        <taxon>Rhodobacterales</taxon>
        <taxon>Paracoccaceae</taxon>
        <taxon>Pontivivens</taxon>
    </lineage>
</organism>
<dbReference type="EMBL" id="OCTN01000002">
    <property type="protein sequence ID" value="SOH93732.1"/>
    <property type="molecule type" value="Genomic_DNA"/>
</dbReference>
<proteinExistence type="predicted"/>
<protein>
    <submittedName>
        <fullName evidence="1">Uncharacterized protein</fullName>
    </submittedName>
</protein>
<sequence length="105" mass="11936">MQTERERGEFRSFIGQCCRLVHLEFPEDEYLVERLVFATNGSLGRAIECTHSAIGRALQRKDGHLTLEDFQRGFALKTGLTGDGPFDPEPWPVLKDILDKKGWSV</sequence>
<dbReference type="RefSeq" id="WP_145996717.1">
    <property type="nucleotide sequence ID" value="NZ_OCTN01000002.1"/>
</dbReference>
<dbReference type="OrthoDB" id="5288220at2"/>
<evidence type="ECO:0000313" key="2">
    <source>
        <dbReference type="Proteomes" id="UP000220034"/>
    </source>
</evidence>